<evidence type="ECO:0000259" key="1">
    <source>
        <dbReference type="Pfam" id="PF18738"/>
    </source>
</evidence>
<dbReference type="AlphaFoldDB" id="A0A8K0EXI1"/>
<feature type="domain" description="DZIP3-like HEPN" evidence="1">
    <location>
        <begin position="59"/>
        <end position="182"/>
    </location>
</feature>
<name>A0A8K0EXI1_BRALA</name>
<reference evidence="2" key="1">
    <citation type="submission" date="2022-01" db="EMBL/GenBank/DDBJ databases">
        <authorList>
            <person name="Braso-Vives M."/>
        </authorList>
    </citation>
    <scope>NUCLEOTIDE SEQUENCE</scope>
</reference>
<evidence type="ECO:0000313" key="3">
    <source>
        <dbReference type="Proteomes" id="UP000838412"/>
    </source>
</evidence>
<accession>A0A8K0EXI1</accession>
<dbReference type="EMBL" id="OV696690">
    <property type="protein sequence ID" value="CAH1266223.1"/>
    <property type="molecule type" value="Genomic_DNA"/>
</dbReference>
<evidence type="ECO:0000313" key="2">
    <source>
        <dbReference type="EMBL" id="CAH1266223.1"/>
    </source>
</evidence>
<protein>
    <submittedName>
        <fullName evidence="2">Hypp3326 protein</fullName>
    </submittedName>
</protein>
<gene>
    <name evidence="2" type="primary">Hypp3326</name>
    <name evidence="2" type="ORF">BLAG_LOCUS19894</name>
</gene>
<dbReference type="Proteomes" id="UP000838412">
    <property type="component" value="Chromosome 5"/>
</dbReference>
<dbReference type="SUPFAM" id="SSF52540">
    <property type="entry name" value="P-loop containing nucleoside triphosphate hydrolases"/>
    <property type="match status" value="1"/>
</dbReference>
<proteinExistence type="predicted"/>
<organism evidence="2 3">
    <name type="scientific">Branchiostoma lanceolatum</name>
    <name type="common">Common lancelet</name>
    <name type="synonym">Amphioxus lanceolatum</name>
    <dbReference type="NCBI Taxonomy" id="7740"/>
    <lineage>
        <taxon>Eukaryota</taxon>
        <taxon>Metazoa</taxon>
        <taxon>Chordata</taxon>
        <taxon>Cephalochordata</taxon>
        <taxon>Leptocardii</taxon>
        <taxon>Amphioxiformes</taxon>
        <taxon>Branchiostomatidae</taxon>
        <taxon>Branchiostoma</taxon>
    </lineage>
</organism>
<dbReference type="Pfam" id="PF18738">
    <property type="entry name" value="HEPN_DZIP3"/>
    <property type="match status" value="1"/>
</dbReference>
<dbReference type="InterPro" id="IPR027417">
    <property type="entry name" value="P-loop_NTPase"/>
</dbReference>
<dbReference type="OrthoDB" id="5987069at2759"/>
<sequence>MAMAMAPGVFEYTEDMQNGLKLIALLIDVGTPLLRTTFDKEVLKVNTGGLEDLLLKKKSQLKGFYDDQKKKLYPSATRAADSSDDFDITLLCNLLTKLCGMRLPPKPKPGDTWDNTTEAWIKRLQLFRNGVYGHIPSTTLSETEFDKQWDELTEILEGLGGDQDTISQRKTQPISRDKAQVYLQKFEELNRQAINEITDAVDAKGEEVKEEIGNATEAILTRMEELSINSQARDAETPFMDAFPRHMETFVGREDVFGDIDACLEENKTCLIKGLGGIGKTSLAIEYGHRRAERYTEPKVWER</sequence>
<dbReference type="Gene3D" id="3.40.50.300">
    <property type="entry name" value="P-loop containing nucleotide triphosphate hydrolases"/>
    <property type="match status" value="1"/>
</dbReference>
<keyword evidence="3" id="KW-1185">Reference proteome</keyword>
<dbReference type="InterPro" id="IPR041249">
    <property type="entry name" value="HEPN_DZIP3"/>
</dbReference>
<dbReference type="PANTHER" id="PTHR47691">
    <property type="entry name" value="REGULATOR-RELATED"/>
    <property type="match status" value="1"/>
</dbReference>
<dbReference type="PANTHER" id="PTHR47691:SF3">
    <property type="entry name" value="HTH-TYPE TRANSCRIPTIONAL REGULATOR RV0890C-RELATED"/>
    <property type="match status" value="1"/>
</dbReference>